<organism evidence="1 2">
    <name type="scientific">Gossypium darwinii</name>
    <name type="common">Darwin's cotton</name>
    <name type="synonym">Gossypium barbadense var. darwinii</name>
    <dbReference type="NCBI Taxonomy" id="34276"/>
    <lineage>
        <taxon>Eukaryota</taxon>
        <taxon>Viridiplantae</taxon>
        <taxon>Streptophyta</taxon>
        <taxon>Embryophyta</taxon>
        <taxon>Tracheophyta</taxon>
        <taxon>Spermatophyta</taxon>
        <taxon>Magnoliopsida</taxon>
        <taxon>eudicotyledons</taxon>
        <taxon>Gunneridae</taxon>
        <taxon>Pentapetalae</taxon>
        <taxon>rosids</taxon>
        <taxon>malvids</taxon>
        <taxon>Malvales</taxon>
        <taxon>Malvaceae</taxon>
        <taxon>Malvoideae</taxon>
        <taxon>Gossypium</taxon>
    </lineage>
</organism>
<proteinExistence type="predicted"/>
<dbReference type="Proteomes" id="UP000323506">
    <property type="component" value="Chromosome D12"/>
</dbReference>
<dbReference type="AlphaFoldDB" id="A0A5D2A6J9"/>
<accession>A0A5D2A6J9</accession>
<evidence type="ECO:0000313" key="2">
    <source>
        <dbReference type="Proteomes" id="UP000323506"/>
    </source>
</evidence>
<protein>
    <submittedName>
        <fullName evidence="1">Uncharacterized protein</fullName>
    </submittedName>
</protein>
<dbReference type="EMBL" id="CM017712">
    <property type="protein sequence ID" value="TYG40504.1"/>
    <property type="molecule type" value="Genomic_DNA"/>
</dbReference>
<sequence>MCFLRLLYLFRPFNASKQIHTLHPHYMTRTSLMADLTRIICCRISTICLSEPFSCPDFKS</sequence>
<name>A0A5D2A6J9_GOSDA</name>
<reference evidence="1 2" key="1">
    <citation type="submission" date="2019-06" db="EMBL/GenBank/DDBJ databases">
        <title>WGS assembly of Gossypium darwinii.</title>
        <authorList>
            <person name="Chen Z.J."/>
            <person name="Sreedasyam A."/>
            <person name="Ando A."/>
            <person name="Song Q."/>
            <person name="De L."/>
            <person name="Hulse-Kemp A."/>
            <person name="Ding M."/>
            <person name="Ye W."/>
            <person name="Kirkbride R."/>
            <person name="Jenkins J."/>
            <person name="Plott C."/>
            <person name="Lovell J."/>
            <person name="Lin Y.-M."/>
            <person name="Vaughn R."/>
            <person name="Liu B."/>
            <person name="Li W."/>
            <person name="Simpson S."/>
            <person name="Scheffler B."/>
            <person name="Saski C."/>
            <person name="Grover C."/>
            <person name="Hu G."/>
            <person name="Conover J."/>
            <person name="Carlson J."/>
            <person name="Shu S."/>
            <person name="Boston L."/>
            <person name="Williams M."/>
            <person name="Peterson D."/>
            <person name="Mcgee K."/>
            <person name="Jones D."/>
            <person name="Wendel J."/>
            <person name="Stelly D."/>
            <person name="Grimwood J."/>
            <person name="Schmutz J."/>
        </authorList>
    </citation>
    <scope>NUCLEOTIDE SEQUENCE [LARGE SCALE GENOMIC DNA]</scope>
    <source>
        <strain evidence="1">1808015.09</strain>
    </source>
</reference>
<keyword evidence="2" id="KW-1185">Reference proteome</keyword>
<evidence type="ECO:0000313" key="1">
    <source>
        <dbReference type="EMBL" id="TYG40504.1"/>
    </source>
</evidence>
<gene>
    <name evidence="1" type="ORF">ES288_D12G098100v1</name>
</gene>